<dbReference type="InterPro" id="IPR000073">
    <property type="entry name" value="AB_hydrolase_1"/>
</dbReference>
<gene>
    <name evidence="3" type="ORF">L566_1649</name>
</gene>
<name>A0AAI9J1Z6_BORPT</name>
<organism evidence="3 4">
    <name type="scientific">Bordetella pertussis CHLA-26</name>
    <dbReference type="NCBI Taxonomy" id="1331284"/>
    <lineage>
        <taxon>Bacteria</taxon>
        <taxon>Pseudomonadati</taxon>
        <taxon>Pseudomonadota</taxon>
        <taxon>Betaproteobacteria</taxon>
        <taxon>Burkholderiales</taxon>
        <taxon>Alcaligenaceae</taxon>
        <taxon>Bordetella</taxon>
    </lineage>
</organism>
<protein>
    <submittedName>
        <fullName evidence="3">Alpha/beta hydrolase family protein</fullName>
    </submittedName>
</protein>
<keyword evidence="3" id="KW-0378">Hydrolase</keyword>
<evidence type="ECO:0000256" key="1">
    <source>
        <dbReference type="SAM" id="Phobius"/>
    </source>
</evidence>
<dbReference type="InterPro" id="IPR029058">
    <property type="entry name" value="AB_hydrolase_fold"/>
</dbReference>
<evidence type="ECO:0000259" key="2">
    <source>
        <dbReference type="Pfam" id="PF12697"/>
    </source>
</evidence>
<dbReference type="Proteomes" id="UP000018679">
    <property type="component" value="Unassembled WGS sequence"/>
</dbReference>
<keyword evidence="1" id="KW-1133">Transmembrane helix</keyword>
<dbReference type="PANTHER" id="PTHR43798:SF33">
    <property type="entry name" value="HYDROLASE, PUTATIVE (AFU_ORTHOLOGUE AFUA_2G14860)-RELATED"/>
    <property type="match status" value="1"/>
</dbReference>
<feature type="transmembrane region" description="Helical" evidence="1">
    <location>
        <begin position="131"/>
        <end position="151"/>
    </location>
</feature>
<dbReference type="EMBL" id="AXSB02000019">
    <property type="protein sequence ID" value="ETH31315.1"/>
    <property type="molecule type" value="Genomic_DNA"/>
</dbReference>
<dbReference type="AlphaFoldDB" id="A0AAI9J1Z6"/>
<keyword evidence="1" id="KW-0472">Membrane</keyword>
<sequence length="336" mass="36956">MARQPRRSRCAAAIMGHRRPSGPRRGDIMQEPRLDFVTCASPTGFHRMAYWEWGDPLNDRVLVCVHGLTRTGRDFDHLARRLAGQWRVVCPDVAGRGKSDWLSNPALYAVPQYVSDMATLIARVWPATLAWVGTSMGGLIGLGLAGAATMMRLARAMRPRPDGLPAQADDLRLHRLVLNDVGPRLNVEVLQRIAGNVAAQDSYSTFEAAVAAMRQISTTFGPHTDAQWDELARHIYVRQGGGWVRHFDPALAVPLGAQVAQAFEAGERILWQAYDSLDCPVLIVRGQDSDLLSAATAGEMLARNPRARLHEVPGVGHAPTLMTPEQIEPIARFLQE</sequence>
<evidence type="ECO:0000313" key="3">
    <source>
        <dbReference type="EMBL" id="ETH31315.1"/>
    </source>
</evidence>
<evidence type="ECO:0000313" key="4">
    <source>
        <dbReference type="Proteomes" id="UP000018679"/>
    </source>
</evidence>
<reference evidence="3 4" key="1">
    <citation type="journal article" date="2013" name="Genome Announc.">
        <title>Genome Sequences of 28 Bordetella pertussis U.S. Outbreak Strains Dating from 2010 to 2012.</title>
        <authorList>
            <person name="Harvill E.T."/>
            <person name="Goodfield L.L."/>
            <person name="Ivanov Y."/>
            <person name="Meyer J.A."/>
            <person name="Newth C."/>
            <person name="Cassiday P."/>
            <person name="Tondella M.L."/>
            <person name="Liao P."/>
            <person name="Zimmerman J."/>
            <person name="Meert K."/>
            <person name="Wessel D."/>
            <person name="Berger J."/>
            <person name="Dean J.M."/>
            <person name="Holubkov R."/>
            <person name="Burr J."/>
            <person name="Liu T."/>
            <person name="Brinkac L."/>
            <person name="Kim M."/>
            <person name="Losada L."/>
        </authorList>
    </citation>
    <scope>NUCLEOTIDE SEQUENCE [LARGE SCALE GENOMIC DNA]</scope>
    <source>
        <strain evidence="3 4">CHLA-26</strain>
    </source>
</reference>
<dbReference type="SUPFAM" id="SSF53474">
    <property type="entry name" value="alpha/beta-Hydrolases"/>
    <property type="match status" value="1"/>
</dbReference>
<feature type="domain" description="AB hydrolase-1" evidence="2">
    <location>
        <begin position="62"/>
        <end position="321"/>
    </location>
</feature>
<dbReference type="PRINTS" id="PR00111">
    <property type="entry name" value="ABHYDROLASE"/>
</dbReference>
<dbReference type="GO" id="GO:0016020">
    <property type="term" value="C:membrane"/>
    <property type="evidence" value="ECO:0007669"/>
    <property type="project" value="TreeGrafter"/>
</dbReference>
<dbReference type="Gene3D" id="3.40.50.1820">
    <property type="entry name" value="alpha/beta hydrolase"/>
    <property type="match status" value="1"/>
</dbReference>
<dbReference type="InterPro" id="IPR050266">
    <property type="entry name" value="AB_hydrolase_sf"/>
</dbReference>
<keyword evidence="1" id="KW-0812">Transmembrane</keyword>
<dbReference type="GO" id="GO:0016787">
    <property type="term" value="F:hydrolase activity"/>
    <property type="evidence" value="ECO:0007669"/>
    <property type="project" value="UniProtKB-KW"/>
</dbReference>
<proteinExistence type="predicted"/>
<comment type="caution">
    <text evidence="3">The sequence shown here is derived from an EMBL/GenBank/DDBJ whole genome shotgun (WGS) entry which is preliminary data.</text>
</comment>
<dbReference type="PANTHER" id="PTHR43798">
    <property type="entry name" value="MONOACYLGLYCEROL LIPASE"/>
    <property type="match status" value="1"/>
</dbReference>
<accession>A0AAI9J1Z6</accession>
<dbReference type="Pfam" id="PF12697">
    <property type="entry name" value="Abhydrolase_6"/>
    <property type="match status" value="1"/>
</dbReference>